<comment type="caution">
    <text evidence="1">The sequence shown here is derived from an EMBL/GenBank/DDBJ whole genome shotgun (WGS) entry which is preliminary data.</text>
</comment>
<reference evidence="2" key="2">
    <citation type="submission" date="2020-02" db="EMBL/GenBank/DDBJ databases">
        <authorList>
            <person name="Littmann E."/>
            <person name="Sorbara M."/>
        </authorList>
    </citation>
    <scope>NUCLEOTIDE SEQUENCE</scope>
    <source>
        <strain evidence="2">MSK.1.17</strain>
    </source>
</reference>
<proteinExistence type="predicted"/>
<reference evidence="1" key="3">
    <citation type="submission" date="2022-01" db="EMBL/GenBank/DDBJ databases">
        <title>Collection of gut derived symbiotic bacterial strains cultured from healthy donors.</title>
        <authorList>
            <person name="Lin H."/>
            <person name="Kohout C."/>
            <person name="Waligurski E."/>
            <person name="Pamer E.G."/>
        </authorList>
    </citation>
    <scope>NUCLEOTIDE SEQUENCE</scope>
    <source>
        <strain evidence="1">DFI.6.55</strain>
    </source>
</reference>
<reference evidence="2 3" key="1">
    <citation type="journal article" date="2020" name="Cell Host Microbe">
        <title>Functional and Genomic Variation between Human-Derived Isolates of Lachnospiraceae Reveals Inter- and Intra-Species Diversity.</title>
        <authorList>
            <person name="Sorbara M.T."/>
            <person name="Littmann E.R."/>
            <person name="Fontana E."/>
            <person name="Moody T.U."/>
            <person name="Kohout C.E."/>
            <person name="Gjonbalaj M."/>
            <person name="Eaton V."/>
            <person name="Seok R."/>
            <person name="Leiner I.M."/>
            <person name="Pamer E.G."/>
        </authorList>
    </citation>
    <scope>NUCLEOTIDE SEQUENCE [LARGE SCALE GENOMIC DNA]</scope>
    <source>
        <strain evidence="2 3">MSK.1.17</strain>
    </source>
</reference>
<evidence type="ECO:0000313" key="2">
    <source>
        <dbReference type="EMBL" id="NSJ47280.1"/>
    </source>
</evidence>
<dbReference type="EMBL" id="JAAITT010000001">
    <property type="protein sequence ID" value="NSJ47280.1"/>
    <property type="molecule type" value="Genomic_DNA"/>
</dbReference>
<organism evidence="1 4">
    <name type="scientific">Enterocloster aldenensis</name>
    <dbReference type="NCBI Taxonomy" id="358742"/>
    <lineage>
        <taxon>Bacteria</taxon>
        <taxon>Bacillati</taxon>
        <taxon>Bacillota</taxon>
        <taxon>Clostridia</taxon>
        <taxon>Lachnospirales</taxon>
        <taxon>Lachnospiraceae</taxon>
        <taxon>Enterocloster</taxon>
    </lineage>
</organism>
<evidence type="ECO:0000313" key="4">
    <source>
        <dbReference type="Proteomes" id="UP001299608"/>
    </source>
</evidence>
<gene>
    <name evidence="2" type="ORF">G5B36_00935</name>
    <name evidence="1" type="ORF">L0N08_01885</name>
</gene>
<keyword evidence="3" id="KW-1185">Reference proteome</keyword>
<dbReference type="Proteomes" id="UP000669239">
    <property type="component" value="Unassembled WGS sequence"/>
</dbReference>
<name>A0AAW5BTM0_9FIRM</name>
<dbReference type="RefSeq" id="WP_117557391.1">
    <property type="nucleotide sequence ID" value="NZ_JAAITT010000001.1"/>
</dbReference>
<dbReference type="Proteomes" id="UP001299608">
    <property type="component" value="Unassembled WGS sequence"/>
</dbReference>
<dbReference type="AlphaFoldDB" id="A0AAW5BTM0"/>
<evidence type="ECO:0000313" key="1">
    <source>
        <dbReference type="EMBL" id="MCG4744159.1"/>
    </source>
</evidence>
<protein>
    <submittedName>
        <fullName evidence="1">Uncharacterized protein</fullName>
    </submittedName>
</protein>
<dbReference type="EMBL" id="JAKNGE010000002">
    <property type="protein sequence ID" value="MCG4744159.1"/>
    <property type="molecule type" value="Genomic_DNA"/>
</dbReference>
<evidence type="ECO:0000313" key="3">
    <source>
        <dbReference type="Proteomes" id="UP000669239"/>
    </source>
</evidence>
<sequence>MKLKVNIKKIGKSKHQVQEAVYEIPGHPGNVRELIEAVTTACVTLYNQRMDDKELLRCLTSDEINDQAASGRVGFGVNYGDRKADPESAVNHAIQSFEDGIYRIFLDDRALEQLEEKILLTEGSSLTFVRLTMLAGRMW</sequence>
<accession>A0AAW5BTM0</accession>